<accession>I0FEQ8</accession>
<sequence length="55" mass="6515">FIPLIPLIPFIPFIPSSFIFFASLFYFFIAFLLRNAHTKNNTNTEINKLMDKFNE</sequence>
<evidence type="ECO:0000256" key="1">
    <source>
        <dbReference type="SAM" id="Phobius"/>
    </source>
</evidence>
<organism evidence="2 3">
    <name type="scientific">Borrelia crocidurae (strain Achema)</name>
    <dbReference type="NCBI Taxonomy" id="1155096"/>
    <lineage>
        <taxon>Bacteria</taxon>
        <taxon>Pseudomonadati</taxon>
        <taxon>Spirochaetota</taxon>
        <taxon>Spirochaetia</taxon>
        <taxon>Spirochaetales</taxon>
        <taxon>Borreliaceae</taxon>
        <taxon>Borrelia</taxon>
    </lineage>
</organism>
<evidence type="ECO:0000313" key="2">
    <source>
        <dbReference type="EMBL" id="AFI31964.1"/>
    </source>
</evidence>
<geneLocation type="plasmid" evidence="3">
    <name>unnamed23</name>
</geneLocation>
<proteinExistence type="predicted"/>
<dbReference type="AlphaFoldDB" id="I0FEQ8"/>
<keyword evidence="1" id="KW-0472">Membrane</keyword>
<keyword evidence="1" id="KW-1133">Transmembrane helix</keyword>
<keyword evidence="2" id="KW-0614">Plasmid</keyword>
<dbReference type="EMBL" id="CP003449">
    <property type="protein sequence ID" value="AFI31964.1"/>
    <property type="molecule type" value="Genomic_DNA"/>
</dbReference>
<dbReference type="KEGG" id="bcw:Q7M_1207"/>
<dbReference type="HOGENOM" id="CLU_3036728_0_0_12"/>
<reference evidence="3" key="2">
    <citation type="submission" date="2012-03" db="EMBL/GenBank/DDBJ databases">
        <title>Complete genome sequence of Borrelia crocidurae.</title>
        <authorList>
            <person name="Elbir H."/>
            <person name="Gimenez G."/>
            <person name="Robert C."/>
            <person name="Raoult D."/>
            <person name="Drancourt M."/>
        </authorList>
    </citation>
    <scope>NUCLEOTIDE SEQUENCE [LARGE SCALE GENOMIC DNA]</scope>
    <source>
        <strain evidence="3">Achema</strain>
        <plasmid evidence="3">unnamed23</plasmid>
    </source>
</reference>
<feature type="non-terminal residue" evidence="2">
    <location>
        <position position="1"/>
    </location>
</feature>
<gene>
    <name evidence="2" type="ordered locus">Q7M_1207</name>
</gene>
<evidence type="ECO:0000313" key="3">
    <source>
        <dbReference type="Proteomes" id="UP000005212"/>
    </source>
</evidence>
<name>I0FEQ8_BORCA</name>
<feature type="transmembrane region" description="Helical" evidence="1">
    <location>
        <begin position="13"/>
        <end position="33"/>
    </location>
</feature>
<dbReference type="Proteomes" id="UP000005212">
    <property type="component" value="Plasmid unnamed23"/>
</dbReference>
<keyword evidence="1" id="KW-0812">Transmembrane</keyword>
<protein>
    <submittedName>
        <fullName evidence="2">Uncharacterized protein</fullName>
    </submittedName>
</protein>
<reference evidence="2 3" key="1">
    <citation type="journal article" date="2012" name="J. Bacteriol.">
        <title>Complete Genome Sequence of Borrelia crocidurae.</title>
        <authorList>
            <person name="Elbir H."/>
            <person name="Gimenez G."/>
            <person name="Robert C."/>
            <person name="Bergstrom S."/>
            <person name="Cutler S."/>
            <person name="Raoult D."/>
            <person name="Drancourt M."/>
        </authorList>
    </citation>
    <scope>NUCLEOTIDE SEQUENCE [LARGE SCALE GENOMIC DNA]</scope>
    <source>
        <strain evidence="2 3">Achema</strain>
        <plasmid evidence="3">unnamed23</plasmid>
    </source>
</reference>